<evidence type="ECO:0000256" key="1">
    <source>
        <dbReference type="SAM" id="Phobius"/>
    </source>
</evidence>
<reference evidence="2 3" key="1">
    <citation type="submission" date="2019-02" db="EMBL/GenBank/DDBJ databases">
        <authorList>
            <person name="Fomenkov A."/>
            <person name="Dubinina G."/>
            <person name="Grabovich M."/>
            <person name="Vincze T."/>
            <person name="Roberts R.J."/>
        </authorList>
    </citation>
    <scope>NUCLEOTIDE SEQUENCE [LARGE SCALE GENOMIC DNA]</scope>
    <source>
        <strain evidence="2 3">P</strain>
    </source>
</reference>
<keyword evidence="1" id="KW-1133">Transmembrane helix</keyword>
<accession>A0A5C1Q914</accession>
<keyword evidence="1" id="KW-0472">Membrane</keyword>
<dbReference type="EMBL" id="CP035807">
    <property type="protein sequence ID" value="QEN04593.1"/>
    <property type="molecule type" value="Genomic_DNA"/>
</dbReference>
<keyword evidence="3" id="KW-1185">Reference proteome</keyword>
<dbReference type="RefSeq" id="WP_149567836.1">
    <property type="nucleotide sequence ID" value="NZ_CP035807.1"/>
</dbReference>
<reference evidence="2 3" key="2">
    <citation type="submission" date="2019-09" db="EMBL/GenBank/DDBJ databases">
        <title>Complete Genome Sequence and Methylome Analysis of free living Spirochaetas.</title>
        <authorList>
            <person name="Leshcheva N."/>
            <person name="Mikheeva N."/>
        </authorList>
    </citation>
    <scope>NUCLEOTIDE SEQUENCE [LARGE SCALE GENOMIC DNA]</scope>
    <source>
        <strain evidence="2 3">P</strain>
    </source>
</reference>
<protein>
    <submittedName>
        <fullName evidence="2">Uncharacterized protein</fullName>
    </submittedName>
</protein>
<evidence type="ECO:0000313" key="2">
    <source>
        <dbReference type="EMBL" id="QEN04593.1"/>
    </source>
</evidence>
<feature type="transmembrane region" description="Helical" evidence="1">
    <location>
        <begin position="69"/>
        <end position="91"/>
    </location>
</feature>
<feature type="transmembrane region" description="Helical" evidence="1">
    <location>
        <begin position="41"/>
        <end position="57"/>
    </location>
</feature>
<dbReference type="AlphaFoldDB" id="A0A5C1Q914"/>
<name>A0A5C1Q914_9SPIO</name>
<proteinExistence type="predicted"/>
<sequence length="172" mass="20056">MKSNAKIINKKNTIYLTILGLILILYGFLARRLLINSFWESLYIGILLLLIALFFLFTNNRNKTKQKRFLIGQILIIFFWVIYFLGNVIIFNSQAYKHAKDFIVSNEKIVKELGTIQRFGYIINGSVTSSKDYSTSELKIITVGSTRTTEIMINLDKNFDKPWDVVNVYFLY</sequence>
<gene>
    <name evidence="2" type="ORF">EW093_07710</name>
</gene>
<evidence type="ECO:0000313" key="3">
    <source>
        <dbReference type="Proteomes" id="UP000323824"/>
    </source>
</evidence>
<keyword evidence="1" id="KW-0812">Transmembrane</keyword>
<dbReference type="KEGG" id="sper:EW093_07710"/>
<dbReference type="Proteomes" id="UP000323824">
    <property type="component" value="Chromosome"/>
</dbReference>
<feature type="transmembrane region" description="Helical" evidence="1">
    <location>
        <begin position="12"/>
        <end position="29"/>
    </location>
</feature>
<organism evidence="2 3">
    <name type="scientific">Thiospirochaeta perfilievii</name>
    <dbReference type="NCBI Taxonomy" id="252967"/>
    <lineage>
        <taxon>Bacteria</taxon>
        <taxon>Pseudomonadati</taxon>
        <taxon>Spirochaetota</taxon>
        <taxon>Spirochaetia</taxon>
        <taxon>Spirochaetales</taxon>
        <taxon>Spirochaetaceae</taxon>
        <taxon>Thiospirochaeta</taxon>
    </lineage>
</organism>